<proteinExistence type="predicted"/>
<organism evidence="2 3">
    <name type="scientific">Collybiopsis confluens</name>
    <dbReference type="NCBI Taxonomy" id="2823264"/>
    <lineage>
        <taxon>Eukaryota</taxon>
        <taxon>Fungi</taxon>
        <taxon>Dikarya</taxon>
        <taxon>Basidiomycota</taxon>
        <taxon>Agaricomycotina</taxon>
        <taxon>Agaricomycetes</taxon>
        <taxon>Agaricomycetidae</taxon>
        <taxon>Agaricales</taxon>
        <taxon>Marasmiineae</taxon>
        <taxon>Omphalotaceae</taxon>
        <taxon>Collybiopsis</taxon>
    </lineage>
</organism>
<evidence type="ECO:0000259" key="1">
    <source>
        <dbReference type="PROSITE" id="PS50011"/>
    </source>
</evidence>
<accession>A0A8H5HHQ8</accession>
<comment type="caution">
    <text evidence="2">The sequence shown here is derived from an EMBL/GenBank/DDBJ whole genome shotgun (WGS) entry which is preliminary data.</text>
</comment>
<dbReference type="AlphaFoldDB" id="A0A8H5HHQ8"/>
<protein>
    <recommendedName>
        <fullName evidence="1">Protein kinase domain-containing protein</fullName>
    </recommendedName>
</protein>
<dbReference type="Gene3D" id="1.10.510.10">
    <property type="entry name" value="Transferase(Phosphotransferase) domain 1"/>
    <property type="match status" value="1"/>
</dbReference>
<dbReference type="SUPFAM" id="SSF56112">
    <property type="entry name" value="Protein kinase-like (PK-like)"/>
    <property type="match status" value="1"/>
</dbReference>
<dbReference type="Pfam" id="PF00069">
    <property type="entry name" value="Pkinase"/>
    <property type="match status" value="1"/>
</dbReference>
<dbReference type="InterPro" id="IPR011009">
    <property type="entry name" value="Kinase-like_dom_sf"/>
</dbReference>
<keyword evidence="3" id="KW-1185">Reference proteome</keyword>
<reference evidence="2 3" key="1">
    <citation type="journal article" date="2020" name="ISME J.">
        <title>Uncovering the hidden diversity of litter-decomposition mechanisms in mushroom-forming fungi.</title>
        <authorList>
            <person name="Floudas D."/>
            <person name="Bentzer J."/>
            <person name="Ahren D."/>
            <person name="Johansson T."/>
            <person name="Persson P."/>
            <person name="Tunlid A."/>
        </authorList>
    </citation>
    <scope>NUCLEOTIDE SEQUENCE [LARGE SCALE GENOMIC DNA]</scope>
    <source>
        <strain evidence="2 3">CBS 406.79</strain>
    </source>
</reference>
<evidence type="ECO:0000313" key="3">
    <source>
        <dbReference type="Proteomes" id="UP000518752"/>
    </source>
</evidence>
<sequence>MIRFSGNSISAKLYVCLIAKLVRTRSEEKFYKAQLRHPNVVKCQAIIPTHAWSIVVLLELVSLESPVDAKGSFAFSTIRNMSRNLARVFDFLHRSGIAHMDIKPSNLVYHPTTFVLHIIDFKLAVKTEPYRSEEDSWLDCARFKP</sequence>
<name>A0A8H5HHQ8_9AGAR</name>
<feature type="domain" description="Protein kinase" evidence="1">
    <location>
        <begin position="1"/>
        <end position="145"/>
    </location>
</feature>
<dbReference type="GO" id="GO:0004672">
    <property type="term" value="F:protein kinase activity"/>
    <property type="evidence" value="ECO:0007669"/>
    <property type="project" value="InterPro"/>
</dbReference>
<dbReference type="OrthoDB" id="4062651at2759"/>
<dbReference type="EMBL" id="JAACJN010000047">
    <property type="protein sequence ID" value="KAF5383432.1"/>
    <property type="molecule type" value="Genomic_DNA"/>
</dbReference>
<dbReference type="Proteomes" id="UP000518752">
    <property type="component" value="Unassembled WGS sequence"/>
</dbReference>
<evidence type="ECO:0000313" key="2">
    <source>
        <dbReference type="EMBL" id="KAF5383432.1"/>
    </source>
</evidence>
<dbReference type="InterPro" id="IPR000719">
    <property type="entry name" value="Prot_kinase_dom"/>
</dbReference>
<dbReference type="PANTHER" id="PTHR24347">
    <property type="entry name" value="SERINE/THREONINE-PROTEIN KINASE"/>
    <property type="match status" value="1"/>
</dbReference>
<dbReference type="InterPro" id="IPR008271">
    <property type="entry name" value="Ser/Thr_kinase_AS"/>
</dbReference>
<dbReference type="GO" id="GO:0005524">
    <property type="term" value="F:ATP binding"/>
    <property type="evidence" value="ECO:0007669"/>
    <property type="project" value="InterPro"/>
</dbReference>
<gene>
    <name evidence="2" type="ORF">D9757_006148</name>
</gene>
<dbReference type="PROSITE" id="PS50011">
    <property type="entry name" value="PROTEIN_KINASE_DOM"/>
    <property type="match status" value="1"/>
</dbReference>
<dbReference type="PROSITE" id="PS00108">
    <property type="entry name" value="PROTEIN_KINASE_ST"/>
    <property type="match status" value="1"/>
</dbReference>